<dbReference type="Pfam" id="PF02789">
    <property type="entry name" value="Peptidase_M17_N"/>
    <property type="match status" value="1"/>
</dbReference>
<dbReference type="InterPro" id="IPR000819">
    <property type="entry name" value="Peptidase_M17_C"/>
</dbReference>
<dbReference type="EMBL" id="FKLO01000034">
    <property type="protein sequence ID" value="SAM61005.1"/>
    <property type="molecule type" value="Genomic_DNA"/>
</dbReference>
<dbReference type="PANTHER" id="PTHR11963">
    <property type="entry name" value="LEUCINE AMINOPEPTIDASE-RELATED"/>
    <property type="match status" value="1"/>
</dbReference>
<feature type="active site" evidence="8">
    <location>
        <position position="267"/>
    </location>
</feature>
<dbReference type="PRINTS" id="PR00481">
    <property type="entry name" value="LAMNOPPTDASE"/>
</dbReference>
<dbReference type="SUPFAM" id="SSF53187">
    <property type="entry name" value="Zn-dependent exopeptidases"/>
    <property type="match status" value="1"/>
</dbReference>
<dbReference type="Proteomes" id="UP000190837">
    <property type="component" value="Unassembled WGS sequence"/>
</dbReference>
<dbReference type="NCBIfam" id="NF002074">
    <property type="entry name" value="PRK00913.1-4"/>
    <property type="match status" value="1"/>
</dbReference>
<dbReference type="CDD" id="cd00433">
    <property type="entry name" value="Peptidase_M17"/>
    <property type="match status" value="1"/>
</dbReference>
<sequence length="483" mass="50639">MKFSLKVCSPAEVAAEVVAVSLAADGSFSPALAVLDAAADGFFAQQAEKGNLPPGNGTLRLFVDVPGIAARRVAVVRHDGSERALERATAAVQQLADESGWAKVALLLGAGAGSIALMARAAAHDAYRFDAFKSNAGKARKHEWIFVCDKAEKKAAQAALDLSRAWAAGSAFTRDLVNTPPNVCVPAWLGEQAKAMAKDYAALTVKVLKKKEIEALGMGALLGVAQGSVNEPRFIIFEYRPENAVNAKPQVLVGKGVTFDTGGISIKPSGAMDEMKGDMGGAAAVFGAMKALCEAELPLYVVGLVASVENMPDGNAIRPGDILKTMSGKTVEVLNTDAEGRLILCDALTYATRYQPQAVIDMATLTGAIVVALGGVRSGLFSNDDALADALLRAGEAVRDPAWRMPLDPEYREMLRSPFADIPNISGVRDAGAVTAAAYLSEFVDYPWAHLDIAGSAFKSSGPKGGTGRPVGLLLEYFRTQVA</sequence>
<feature type="active site" evidence="8">
    <location>
        <position position="341"/>
    </location>
</feature>
<feature type="binding site" evidence="8">
    <location>
        <position position="337"/>
    </location>
    <ligand>
        <name>Mn(2+)</name>
        <dbReference type="ChEBI" id="CHEBI:29035"/>
        <label>1</label>
    </ligand>
</feature>
<comment type="subcellular location">
    <subcellularLocation>
        <location evidence="8">Cytoplasm</location>
    </subcellularLocation>
</comment>
<dbReference type="RefSeq" id="WP_079539958.1">
    <property type="nucleotide sequence ID" value="NZ_CAUPBE010000030.1"/>
</dbReference>
<dbReference type="SUPFAM" id="SSF52949">
    <property type="entry name" value="Macro domain-like"/>
    <property type="match status" value="1"/>
</dbReference>
<feature type="binding site" evidence="8">
    <location>
        <position position="255"/>
    </location>
    <ligand>
        <name>Mn(2+)</name>
        <dbReference type="ChEBI" id="CHEBI:29035"/>
        <label>2</label>
    </ligand>
</feature>
<organism evidence="10 11">
    <name type="scientific">Cardiobacterium hominis</name>
    <dbReference type="NCBI Taxonomy" id="2718"/>
    <lineage>
        <taxon>Bacteria</taxon>
        <taxon>Pseudomonadati</taxon>
        <taxon>Pseudomonadota</taxon>
        <taxon>Gammaproteobacteria</taxon>
        <taxon>Cardiobacteriales</taxon>
        <taxon>Cardiobacteriaceae</taxon>
        <taxon>Cardiobacterium</taxon>
    </lineage>
</organism>
<keyword evidence="4 8" id="KW-0031">Aminopeptidase</keyword>
<accession>A0A1C3H3A0</accession>
<evidence type="ECO:0000256" key="4">
    <source>
        <dbReference type="ARBA" id="ARBA00022438"/>
    </source>
</evidence>
<dbReference type="EC" id="3.4.11.1" evidence="8"/>
<evidence type="ECO:0000256" key="2">
    <source>
        <dbReference type="ARBA" id="ARBA00000967"/>
    </source>
</evidence>
<dbReference type="Gene3D" id="3.40.220.10">
    <property type="entry name" value="Leucine Aminopeptidase, subunit E, domain 1"/>
    <property type="match status" value="1"/>
</dbReference>
<comment type="cofactor">
    <cofactor evidence="8">
        <name>Mn(2+)</name>
        <dbReference type="ChEBI" id="CHEBI:29035"/>
    </cofactor>
    <text evidence="8">Binds 2 manganese ions per subunit.</text>
</comment>
<evidence type="ECO:0000313" key="11">
    <source>
        <dbReference type="Proteomes" id="UP000190837"/>
    </source>
</evidence>
<evidence type="ECO:0000256" key="1">
    <source>
        <dbReference type="ARBA" id="ARBA00000135"/>
    </source>
</evidence>
<evidence type="ECO:0000256" key="3">
    <source>
        <dbReference type="ARBA" id="ARBA00009528"/>
    </source>
</evidence>
<protein>
    <recommendedName>
        <fullName evidence="8">Probable cytosol aminopeptidase</fullName>
        <ecNumber evidence="8">3.4.11.1</ecNumber>
    </recommendedName>
    <alternativeName>
        <fullName evidence="8">Leucine aminopeptidase</fullName>
        <shortName evidence="8">LAP</shortName>
        <ecNumber evidence="8">3.4.11.10</ecNumber>
    </alternativeName>
    <alternativeName>
        <fullName evidence="8">Leucyl aminopeptidase</fullName>
    </alternativeName>
</protein>
<keyword evidence="5 8" id="KW-0645">Protease</keyword>
<dbReference type="InterPro" id="IPR023042">
    <property type="entry name" value="Peptidase_M17_leu_NH2_pept"/>
</dbReference>
<comment type="similarity">
    <text evidence="3 8">Belongs to the peptidase M17 family.</text>
</comment>
<keyword evidence="7 8" id="KW-0464">Manganese</keyword>
<reference evidence="11" key="1">
    <citation type="submission" date="2016-04" db="EMBL/GenBank/DDBJ databases">
        <authorList>
            <person name="Tagini F."/>
        </authorList>
    </citation>
    <scope>NUCLEOTIDE SEQUENCE [LARGE SCALE GENOMIC DNA]</scope>
    <source>
        <strain evidence="11">CHUV0807</strain>
    </source>
</reference>
<dbReference type="GO" id="GO:0070006">
    <property type="term" value="F:metalloaminopeptidase activity"/>
    <property type="evidence" value="ECO:0007669"/>
    <property type="project" value="InterPro"/>
</dbReference>
<dbReference type="PROSITE" id="PS00631">
    <property type="entry name" value="CYTOSOL_AP"/>
    <property type="match status" value="1"/>
</dbReference>
<evidence type="ECO:0000313" key="10">
    <source>
        <dbReference type="EMBL" id="SAM61005.1"/>
    </source>
</evidence>
<dbReference type="InterPro" id="IPR011356">
    <property type="entry name" value="Leucine_aapep/pepB"/>
</dbReference>
<dbReference type="Pfam" id="PF00883">
    <property type="entry name" value="Peptidase_M17"/>
    <property type="match status" value="1"/>
</dbReference>
<feature type="binding site" evidence="8">
    <location>
        <position position="278"/>
    </location>
    <ligand>
        <name>Mn(2+)</name>
        <dbReference type="ChEBI" id="CHEBI:29035"/>
        <label>2</label>
    </ligand>
</feature>
<keyword evidence="6 8" id="KW-0378">Hydrolase</keyword>
<comment type="catalytic activity">
    <reaction evidence="1 8">
        <text>Release of an N-terminal amino acid, Xaa-|-Yaa-, in which Xaa is preferably Leu, but may be other amino acids including Pro although not Arg or Lys, and Yaa may be Pro. Amino acid amides and methyl esters are also readily hydrolyzed, but rates on arylamides are exceedingly low.</text>
        <dbReference type="EC" id="3.4.11.1"/>
    </reaction>
</comment>
<dbReference type="GO" id="GO:0006508">
    <property type="term" value="P:proteolysis"/>
    <property type="evidence" value="ECO:0007669"/>
    <property type="project" value="UniProtKB-KW"/>
</dbReference>
<dbReference type="GO" id="GO:0005737">
    <property type="term" value="C:cytoplasm"/>
    <property type="evidence" value="ECO:0007669"/>
    <property type="project" value="UniProtKB-SubCell"/>
</dbReference>
<name>A0A1C3H3A0_9GAMM</name>
<dbReference type="HAMAP" id="MF_00181">
    <property type="entry name" value="Cytosol_peptidase_M17"/>
    <property type="match status" value="1"/>
</dbReference>
<gene>
    <name evidence="8" type="primary">pepA</name>
    <name evidence="10" type="ORF">CHUV0807_0856</name>
</gene>
<keyword evidence="8" id="KW-0963">Cytoplasm</keyword>
<dbReference type="PANTHER" id="PTHR11963:SF23">
    <property type="entry name" value="CYTOSOL AMINOPEPTIDASE"/>
    <property type="match status" value="1"/>
</dbReference>
<dbReference type="InterPro" id="IPR008283">
    <property type="entry name" value="Peptidase_M17_N"/>
</dbReference>
<feature type="binding site" evidence="8">
    <location>
        <position position="339"/>
    </location>
    <ligand>
        <name>Mn(2+)</name>
        <dbReference type="ChEBI" id="CHEBI:29035"/>
        <label>1</label>
    </ligand>
</feature>
<dbReference type="Gene3D" id="3.40.630.10">
    <property type="entry name" value="Zn peptidases"/>
    <property type="match status" value="1"/>
</dbReference>
<feature type="binding site" evidence="8">
    <location>
        <position position="260"/>
    </location>
    <ligand>
        <name>Mn(2+)</name>
        <dbReference type="ChEBI" id="CHEBI:29035"/>
        <label>2</label>
    </ligand>
</feature>
<evidence type="ECO:0000256" key="5">
    <source>
        <dbReference type="ARBA" id="ARBA00022670"/>
    </source>
</evidence>
<proteinExistence type="inferred from homology"/>
<feature type="binding site" evidence="8">
    <location>
        <position position="260"/>
    </location>
    <ligand>
        <name>Mn(2+)</name>
        <dbReference type="ChEBI" id="CHEBI:29035"/>
        <label>1</label>
    </ligand>
</feature>
<evidence type="ECO:0000256" key="7">
    <source>
        <dbReference type="ARBA" id="ARBA00023211"/>
    </source>
</evidence>
<dbReference type="EC" id="3.4.11.10" evidence="8"/>
<evidence type="ECO:0000259" key="9">
    <source>
        <dbReference type="PROSITE" id="PS00631"/>
    </source>
</evidence>
<evidence type="ECO:0000256" key="6">
    <source>
        <dbReference type="ARBA" id="ARBA00022801"/>
    </source>
</evidence>
<dbReference type="GO" id="GO:0030145">
    <property type="term" value="F:manganese ion binding"/>
    <property type="evidence" value="ECO:0007669"/>
    <property type="project" value="UniProtKB-UniRule"/>
</dbReference>
<comment type="function">
    <text evidence="8">Presumably involved in the processing and regular turnover of intracellular proteins. Catalyzes the removal of unsubstituted N-terminal amino acids from various peptides.</text>
</comment>
<comment type="catalytic activity">
    <reaction evidence="2 8">
        <text>Release of an N-terminal amino acid, preferentially leucine, but not glutamic or aspartic acids.</text>
        <dbReference type="EC" id="3.4.11.10"/>
    </reaction>
</comment>
<evidence type="ECO:0000256" key="8">
    <source>
        <dbReference type="HAMAP-Rule" id="MF_00181"/>
    </source>
</evidence>
<feature type="binding site" evidence="8">
    <location>
        <position position="339"/>
    </location>
    <ligand>
        <name>Mn(2+)</name>
        <dbReference type="ChEBI" id="CHEBI:29035"/>
        <label>2</label>
    </ligand>
</feature>
<dbReference type="InterPro" id="IPR043472">
    <property type="entry name" value="Macro_dom-like"/>
</dbReference>
<feature type="domain" description="Cytosol aminopeptidase" evidence="9">
    <location>
        <begin position="335"/>
        <end position="342"/>
    </location>
</feature>
<keyword evidence="8" id="KW-0479">Metal-binding</keyword>
<dbReference type="AlphaFoldDB" id="A0A1C3H3A0"/>